<protein>
    <submittedName>
        <fullName evidence="1">Uncharacterized protein</fullName>
    </submittedName>
</protein>
<proteinExistence type="predicted"/>
<evidence type="ECO:0000313" key="2">
    <source>
        <dbReference type="Proteomes" id="UP001283361"/>
    </source>
</evidence>
<organism evidence="1 2">
    <name type="scientific">Elysia crispata</name>
    <name type="common">lettuce slug</name>
    <dbReference type="NCBI Taxonomy" id="231223"/>
    <lineage>
        <taxon>Eukaryota</taxon>
        <taxon>Metazoa</taxon>
        <taxon>Spiralia</taxon>
        <taxon>Lophotrochozoa</taxon>
        <taxon>Mollusca</taxon>
        <taxon>Gastropoda</taxon>
        <taxon>Heterobranchia</taxon>
        <taxon>Euthyneura</taxon>
        <taxon>Panpulmonata</taxon>
        <taxon>Sacoglossa</taxon>
        <taxon>Placobranchoidea</taxon>
        <taxon>Plakobranchidae</taxon>
        <taxon>Elysia</taxon>
    </lineage>
</organism>
<evidence type="ECO:0000313" key="1">
    <source>
        <dbReference type="EMBL" id="KAK3735859.1"/>
    </source>
</evidence>
<accession>A0AAE1CUK9</accession>
<name>A0AAE1CUK9_9GAST</name>
<dbReference type="AlphaFoldDB" id="A0AAE1CUK9"/>
<sequence length="106" mass="11510">MAHTLAKGVPLAKYSLLAGKAGGPNALLSHAVHSGVRPGTDVGYEFSARIATQLSRQHERSLQPLVQDPCGPHGPKPLILYRPGHWETLIRMRLALHQKSEGPEVH</sequence>
<keyword evidence="2" id="KW-1185">Reference proteome</keyword>
<dbReference type="EMBL" id="JAWDGP010006763">
    <property type="protein sequence ID" value="KAK3735859.1"/>
    <property type="molecule type" value="Genomic_DNA"/>
</dbReference>
<comment type="caution">
    <text evidence="1">The sequence shown here is derived from an EMBL/GenBank/DDBJ whole genome shotgun (WGS) entry which is preliminary data.</text>
</comment>
<dbReference type="Proteomes" id="UP001283361">
    <property type="component" value="Unassembled WGS sequence"/>
</dbReference>
<reference evidence="1" key="1">
    <citation type="journal article" date="2023" name="G3 (Bethesda)">
        <title>A reference genome for the long-term kleptoplast-retaining sea slug Elysia crispata morphotype clarki.</title>
        <authorList>
            <person name="Eastman K.E."/>
            <person name="Pendleton A.L."/>
            <person name="Shaikh M.A."/>
            <person name="Suttiyut T."/>
            <person name="Ogas R."/>
            <person name="Tomko P."/>
            <person name="Gavelis G."/>
            <person name="Widhalm J.R."/>
            <person name="Wisecaver J.H."/>
        </authorList>
    </citation>
    <scope>NUCLEOTIDE SEQUENCE</scope>
    <source>
        <strain evidence="1">ECLA1</strain>
    </source>
</reference>
<gene>
    <name evidence="1" type="ORF">RRG08_041051</name>
</gene>